<proteinExistence type="predicted"/>
<dbReference type="Gene3D" id="3.80.10.10">
    <property type="entry name" value="Ribonuclease Inhibitor"/>
    <property type="match status" value="1"/>
</dbReference>
<dbReference type="OrthoDB" id="120976at2759"/>
<feature type="compositionally biased region" description="Acidic residues" evidence="1">
    <location>
        <begin position="1"/>
        <end position="26"/>
    </location>
</feature>
<reference evidence="2 3" key="1">
    <citation type="submission" date="2018-03" db="EMBL/GenBank/DDBJ databases">
        <authorList>
            <person name="Guldener U."/>
        </authorList>
    </citation>
    <scope>NUCLEOTIDE SEQUENCE [LARGE SCALE GENOMIC DNA]</scope>
    <source>
        <strain evidence="2 3">DAOM196992</strain>
    </source>
</reference>
<dbReference type="Proteomes" id="UP000323386">
    <property type="component" value="Unassembled WGS sequence"/>
</dbReference>
<dbReference type="InterPro" id="IPR032675">
    <property type="entry name" value="LRR_dom_sf"/>
</dbReference>
<evidence type="ECO:0000313" key="2">
    <source>
        <dbReference type="EMBL" id="SPO41867.1"/>
    </source>
</evidence>
<feature type="region of interest" description="Disordered" evidence="1">
    <location>
        <begin position="607"/>
        <end position="629"/>
    </location>
</feature>
<feature type="region of interest" description="Disordered" evidence="1">
    <location>
        <begin position="1"/>
        <end position="52"/>
    </location>
</feature>
<organism evidence="2 3">
    <name type="scientific">Pseudozyma flocculosa</name>
    <dbReference type="NCBI Taxonomy" id="84751"/>
    <lineage>
        <taxon>Eukaryota</taxon>
        <taxon>Fungi</taxon>
        <taxon>Dikarya</taxon>
        <taxon>Basidiomycota</taxon>
        <taxon>Ustilaginomycotina</taxon>
        <taxon>Ustilaginomycetes</taxon>
        <taxon>Ustilaginales</taxon>
        <taxon>Ustilaginaceae</taxon>
        <taxon>Pseudozyma</taxon>
    </lineage>
</organism>
<feature type="region of interest" description="Disordered" evidence="1">
    <location>
        <begin position="709"/>
        <end position="728"/>
    </location>
</feature>
<dbReference type="SUPFAM" id="SSF52047">
    <property type="entry name" value="RNI-like"/>
    <property type="match status" value="1"/>
</dbReference>
<protein>
    <submittedName>
        <fullName evidence="2">Uncharacterized protein</fullName>
    </submittedName>
</protein>
<gene>
    <name evidence="2" type="ORF">PSFLO_07349</name>
</gene>
<dbReference type="AlphaFoldDB" id="A0A5C3FE00"/>
<sequence length="728" mass="80626">MESDDELDYDDGYNDEHDDEQDDGFDGMEYGNDPYEDWDPYEDDDDDLDPLQAAPDHLSAVRNLAMLYSRLDFGEDVPSTKQIVQELRRQDEPVAQLDASFLELGSQKTAALLSLIASYPGTWNQSGPSVQLIDSADASQDQQRHQWRRVEHLATISVKSHRPQPDFGQLRCLTLKANELHDDCLAPLSLYIQQAHSLQTLSLVGNELGSDPVAFGAFGRSVAHSGIRSLNLSTNPIQPRSLASLLSSLQHEASCLEVLILRDVQSRGKPWKSESWRLGDEMLAAARAIADLISVDSKCRRLRSFEFGRNDLDQEALRLIIAAWVGSVWALREELSLSELKTLAAVEGERDWDQLVARTERRPNRRLTVLDLDVRVPRLGGEINKRDLPKGTLQGFLRQGSPDRRRHVIRYLRRQYGKGLGVALPNPESTATQAEAVSDARSCEAEQHSDDGDDAAALTFIAEAGGDPTAWGEEFAYVLAVDSGVHLVDYDSITLAMETVTSIDKADFRKAALYVVKAARVLGCRARQRPASEIGHGTPSLARFWSLPPELQLLVVRNLDSEGVLSERQFLEVVSFAQEPSTIGYGRADFDWTKVLEHSPYASAPSAPAMAQAAAAPRSRSPAQQEGGAPCRLPCHRWSWDDCFKHRCRALDWPTVDLHPCSYDLPGAGPDLVAFWRATCTDSPDPLAKFVGEALGPVTEADLLEGHAKEMAEASRGPWPFADRDGWD</sequence>
<name>A0A5C3FE00_9BASI</name>
<feature type="compositionally biased region" description="Acidic residues" evidence="1">
    <location>
        <begin position="34"/>
        <end position="49"/>
    </location>
</feature>
<dbReference type="EMBL" id="OOIP01000032">
    <property type="protein sequence ID" value="SPO41867.1"/>
    <property type="molecule type" value="Genomic_DNA"/>
</dbReference>
<evidence type="ECO:0000256" key="1">
    <source>
        <dbReference type="SAM" id="MobiDB-lite"/>
    </source>
</evidence>
<evidence type="ECO:0000313" key="3">
    <source>
        <dbReference type="Proteomes" id="UP000323386"/>
    </source>
</evidence>
<feature type="compositionally biased region" description="Low complexity" evidence="1">
    <location>
        <begin position="607"/>
        <end position="625"/>
    </location>
</feature>
<accession>A0A5C3FE00</accession>
<keyword evidence="3" id="KW-1185">Reference proteome</keyword>